<evidence type="ECO:0000313" key="1">
    <source>
        <dbReference type="EMBL" id="EGC31115.1"/>
    </source>
</evidence>
<dbReference type="VEuPathDB" id="AmoebaDB:DICPUDRAFT_157073"/>
<sequence>MEREPFLKVFSNKFLRNKIFNHISDFNRDLFYLSYDFYSFPLEIIIFNNNTQIFLEKLNLHKKYFGNNYNDIINDSNNNNNKYNKIYKYYFEIQENQIQNLIEWKKLDKQLTELLFELYPNLLDNIKQKKLVQMIINSNLHVSAYILEKYPTVVKNLTKENVDAIFENGNLKLIEILLKNSNFPYDLLYLFSTIDKIKLKYETYSNKEIIQFYNMLKKAFPSLTGFRTKCFQDCTSNKMNINLELSKFLVNEWPMNIQVDKYNREIIKLTLPKLYEPYNENDCDNSEHTNFMGYKISNELIAKNGHDMYRPTLEGPMKMMFPFIKINTLPLFTSKVPTLEYAEFLLLNNHPTDKLLFSQDCLKDDLSNAHLFESKNICWSLDLTHYYFPNTRKFNYFKNKRVFQSMNDNIRYNGKLDNDLEFTKQFSRFTFKTIKDAVIDTQLEIVKYILSQNKLDFEQLFELFALTNYEPMRDLIYLNATQTSGFTFSNIYNLALNRKSPNYYNNENRKALIKRILKAPNLIGNYKKLFENYDYPIFSFLQIGINLSIGGFNKMKWTIQCIDKAKTFELSKHTKPYWKPLKDHQPHLLNFFYDAIKKKNNYKILLYMVEHNFIHHLDINYILELSVKYSNKSLLDLFTLNGAFKNHQDLLFGNIQQQQIDLGIEILPKLNYSNYQFIVNNIFLNWSKKKLGLLGFFKKNFKIENNEQYLNLLSNNNNNNNNNDFDYYK</sequence>
<name>F0ZY69_DICPU</name>
<accession>F0ZY69</accession>
<dbReference type="eggNOG" id="ENOG502RIGK">
    <property type="taxonomic scope" value="Eukaryota"/>
</dbReference>
<dbReference type="STRING" id="5786.F0ZY69"/>
<reference evidence="2" key="1">
    <citation type="journal article" date="2011" name="Genome Biol.">
        <title>Comparative genomics of the social amoebae Dictyostelium discoideum and Dictyostelium purpureum.</title>
        <authorList>
            <consortium name="US DOE Joint Genome Institute (JGI-PGF)"/>
            <person name="Sucgang R."/>
            <person name="Kuo A."/>
            <person name="Tian X."/>
            <person name="Salerno W."/>
            <person name="Parikh A."/>
            <person name="Feasley C.L."/>
            <person name="Dalin E."/>
            <person name="Tu H."/>
            <person name="Huang E."/>
            <person name="Barry K."/>
            <person name="Lindquist E."/>
            <person name="Shapiro H."/>
            <person name="Bruce D."/>
            <person name="Schmutz J."/>
            <person name="Salamov A."/>
            <person name="Fey P."/>
            <person name="Gaudet P."/>
            <person name="Anjard C."/>
            <person name="Babu M.M."/>
            <person name="Basu S."/>
            <person name="Bushmanova Y."/>
            <person name="van der Wel H."/>
            <person name="Katoh-Kurasawa M."/>
            <person name="Dinh C."/>
            <person name="Coutinho P.M."/>
            <person name="Saito T."/>
            <person name="Elias M."/>
            <person name="Schaap P."/>
            <person name="Kay R.R."/>
            <person name="Henrissat B."/>
            <person name="Eichinger L."/>
            <person name="Rivero F."/>
            <person name="Putnam N.H."/>
            <person name="West C.M."/>
            <person name="Loomis W.F."/>
            <person name="Chisholm R.L."/>
            <person name="Shaulsky G."/>
            <person name="Strassmann J.E."/>
            <person name="Queller D.C."/>
            <person name="Kuspa A."/>
            <person name="Grigoriev I.V."/>
        </authorList>
    </citation>
    <scope>NUCLEOTIDE SEQUENCE [LARGE SCALE GENOMIC DNA]</scope>
    <source>
        <strain evidence="2">QSDP1</strain>
    </source>
</reference>
<dbReference type="KEGG" id="dpp:DICPUDRAFT_157073"/>
<evidence type="ECO:0000313" key="2">
    <source>
        <dbReference type="Proteomes" id="UP000001064"/>
    </source>
</evidence>
<protein>
    <submittedName>
        <fullName evidence="1">Uncharacterized protein</fullName>
    </submittedName>
</protein>
<dbReference type="RefSeq" id="XP_003292364.1">
    <property type="nucleotide sequence ID" value="XM_003292316.1"/>
</dbReference>
<gene>
    <name evidence="1" type="ORF">DICPUDRAFT_157073</name>
</gene>
<dbReference type="EMBL" id="GL871276">
    <property type="protein sequence ID" value="EGC31115.1"/>
    <property type="molecule type" value="Genomic_DNA"/>
</dbReference>
<dbReference type="InParanoid" id="F0ZY69"/>
<keyword evidence="2" id="KW-1185">Reference proteome</keyword>
<dbReference type="Proteomes" id="UP000001064">
    <property type="component" value="Unassembled WGS sequence"/>
</dbReference>
<dbReference type="AlphaFoldDB" id="F0ZY69"/>
<dbReference type="GeneID" id="10508007"/>
<proteinExistence type="predicted"/>
<organism evidence="1 2">
    <name type="scientific">Dictyostelium purpureum</name>
    <name type="common">Slime mold</name>
    <dbReference type="NCBI Taxonomy" id="5786"/>
    <lineage>
        <taxon>Eukaryota</taxon>
        <taxon>Amoebozoa</taxon>
        <taxon>Evosea</taxon>
        <taxon>Eumycetozoa</taxon>
        <taxon>Dictyostelia</taxon>
        <taxon>Dictyosteliales</taxon>
        <taxon>Dictyosteliaceae</taxon>
        <taxon>Dictyostelium</taxon>
    </lineage>
</organism>